<dbReference type="GO" id="GO:0005737">
    <property type="term" value="C:cytoplasm"/>
    <property type="evidence" value="ECO:0007669"/>
    <property type="project" value="TreeGrafter"/>
</dbReference>
<dbReference type="PANTHER" id="PTHR31901:SF9">
    <property type="entry name" value="GH3 DOMAIN-CONTAINING PROTEIN"/>
    <property type="match status" value="1"/>
</dbReference>
<dbReference type="Pfam" id="PF23571">
    <property type="entry name" value="GH3_M"/>
    <property type="match status" value="1"/>
</dbReference>
<dbReference type="InterPro" id="IPR055378">
    <property type="entry name" value="GH3_C"/>
</dbReference>
<evidence type="ECO:0000259" key="2">
    <source>
        <dbReference type="Pfam" id="PF23572"/>
    </source>
</evidence>
<proteinExistence type="predicted"/>
<name>A0A518CPT0_9PLAN</name>
<dbReference type="AlphaFoldDB" id="A0A518CPT0"/>
<sequence>MSLWLTLVQKVLGRKANKEVNRFFAAIKEPQKIQQELLFSLLKRNRNSEFGQEHHFSEINSIEEFRKRVPISEYDYFAPYIDKIKKGEKNILFSDQQVLMFALTSGTSSSRKFIPVTDESVDDYRRGWSLWGLGVFYHYPHLFPKPKITMVSDHEEFYSEGGIPCGSISGLTTQMQNPFFRMTYVLPPESGKIKQSDAKYYLAWRLGVSRDVGMWISPNPSTHVKLARFGTEHAQTLIKDLYEGTLTTEFEFPDVVRKAVRRKLKPNPKRAAELEQILEETGALRPRDIWPNLGMIGCWLGGSLQSYLQHFPDYFSDKTAIRDIGLVASENRMTIPKEDDTPGGVLDITTGYYEFIPVAEIDSDEPTVLEAHELEKEGEYYIIMTTPNGLYRYHICDVVKCIGFFEKTPEIAFLNKGSNISNLTGEKLSEYQVASSVSAALKHLELKLAGYGLIPDREGETAGYSLLVEESDLPNSELATQLADTVEEELRKSNIEYEAKRESGRLHPVRVELIPTGRWEDYNREMLKKRGGTAEQYKHPALITNPDVRSDLGLVEK</sequence>
<dbReference type="Proteomes" id="UP000317178">
    <property type="component" value="Chromosome"/>
</dbReference>
<dbReference type="KEGG" id="plon:Pla110_29430"/>
<dbReference type="Pfam" id="PF23572">
    <property type="entry name" value="GH3_C"/>
    <property type="match status" value="1"/>
</dbReference>
<feature type="domain" description="GH3 middle" evidence="1">
    <location>
        <begin position="345"/>
        <end position="416"/>
    </location>
</feature>
<gene>
    <name evidence="3" type="ORF">Pla110_29430</name>
</gene>
<organism evidence="3 4">
    <name type="scientific">Polystyrenella longa</name>
    <dbReference type="NCBI Taxonomy" id="2528007"/>
    <lineage>
        <taxon>Bacteria</taxon>
        <taxon>Pseudomonadati</taxon>
        <taxon>Planctomycetota</taxon>
        <taxon>Planctomycetia</taxon>
        <taxon>Planctomycetales</taxon>
        <taxon>Planctomycetaceae</taxon>
        <taxon>Polystyrenella</taxon>
    </lineage>
</organism>
<dbReference type="OrthoDB" id="614636at2"/>
<feature type="domain" description="GH3 C-terminal" evidence="2">
    <location>
        <begin position="432"/>
        <end position="546"/>
    </location>
</feature>
<evidence type="ECO:0000313" key="4">
    <source>
        <dbReference type="Proteomes" id="UP000317178"/>
    </source>
</evidence>
<accession>A0A518CPT0</accession>
<keyword evidence="4" id="KW-1185">Reference proteome</keyword>
<dbReference type="PANTHER" id="PTHR31901">
    <property type="entry name" value="GH3 DOMAIN-CONTAINING PROTEIN"/>
    <property type="match status" value="1"/>
</dbReference>
<dbReference type="Pfam" id="PF03321">
    <property type="entry name" value="GH3"/>
    <property type="match status" value="1"/>
</dbReference>
<dbReference type="RefSeq" id="WP_144996408.1">
    <property type="nucleotide sequence ID" value="NZ_CP036281.1"/>
</dbReference>
<protein>
    <submittedName>
        <fullName evidence="3">GH3 auxin-responsive promoter</fullName>
    </submittedName>
</protein>
<dbReference type="InterPro" id="IPR055377">
    <property type="entry name" value="GH3_M"/>
</dbReference>
<dbReference type="EMBL" id="CP036281">
    <property type="protein sequence ID" value="QDU81204.1"/>
    <property type="molecule type" value="Genomic_DNA"/>
</dbReference>
<evidence type="ECO:0000313" key="3">
    <source>
        <dbReference type="EMBL" id="QDU81204.1"/>
    </source>
</evidence>
<dbReference type="GO" id="GO:0016881">
    <property type="term" value="F:acid-amino acid ligase activity"/>
    <property type="evidence" value="ECO:0007669"/>
    <property type="project" value="TreeGrafter"/>
</dbReference>
<reference evidence="3 4" key="1">
    <citation type="submission" date="2019-02" db="EMBL/GenBank/DDBJ databases">
        <title>Deep-cultivation of Planctomycetes and their phenomic and genomic characterization uncovers novel biology.</title>
        <authorList>
            <person name="Wiegand S."/>
            <person name="Jogler M."/>
            <person name="Boedeker C."/>
            <person name="Pinto D."/>
            <person name="Vollmers J."/>
            <person name="Rivas-Marin E."/>
            <person name="Kohn T."/>
            <person name="Peeters S.H."/>
            <person name="Heuer A."/>
            <person name="Rast P."/>
            <person name="Oberbeckmann S."/>
            <person name="Bunk B."/>
            <person name="Jeske O."/>
            <person name="Meyerdierks A."/>
            <person name="Storesund J.E."/>
            <person name="Kallscheuer N."/>
            <person name="Luecker S."/>
            <person name="Lage O.M."/>
            <person name="Pohl T."/>
            <person name="Merkel B.J."/>
            <person name="Hornburger P."/>
            <person name="Mueller R.-W."/>
            <person name="Bruemmer F."/>
            <person name="Labrenz M."/>
            <person name="Spormann A.M."/>
            <person name="Op den Camp H."/>
            <person name="Overmann J."/>
            <person name="Amann R."/>
            <person name="Jetten M.S.M."/>
            <person name="Mascher T."/>
            <person name="Medema M.H."/>
            <person name="Devos D.P."/>
            <person name="Kaster A.-K."/>
            <person name="Ovreas L."/>
            <person name="Rohde M."/>
            <person name="Galperin M.Y."/>
            <person name="Jogler C."/>
        </authorList>
    </citation>
    <scope>NUCLEOTIDE SEQUENCE [LARGE SCALE GENOMIC DNA]</scope>
    <source>
        <strain evidence="3 4">Pla110</strain>
    </source>
</reference>
<dbReference type="InterPro" id="IPR004993">
    <property type="entry name" value="GH3"/>
</dbReference>
<evidence type="ECO:0000259" key="1">
    <source>
        <dbReference type="Pfam" id="PF23571"/>
    </source>
</evidence>